<evidence type="ECO:0000256" key="11">
    <source>
        <dbReference type="RuleBase" id="RU367069"/>
    </source>
</evidence>
<feature type="domain" description="Amine oxidase" evidence="12">
    <location>
        <begin position="19"/>
        <end position="398"/>
    </location>
</feature>
<dbReference type="Gene3D" id="3.50.50.60">
    <property type="entry name" value="FAD/NAD(P)-binding domain"/>
    <property type="match status" value="1"/>
</dbReference>
<dbReference type="InterPro" id="IPR002937">
    <property type="entry name" value="Amino_oxidase"/>
</dbReference>
<evidence type="ECO:0000256" key="4">
    <source>
        <dbReference type="ARBA" id="ARBA00012867"/>
    </source>
</evidence>
<keyword evidence="7 11" id="KW-0560">Oxidoreductase</keyword>
<comment type="function">
    <text evidence="1 11">Catalyzes the 6-electron oxidation of protoporphyrinogen-IX to form protoporphyrin-IX.</text>
</comment>
<dbReference type="PANTHER" id="PTHR42923">
    <property type="entry name" value="PROTOPORPHYRINOGEN OXIDASE"/>
    <property type="match status" value="1"/>
</dbReference>
<dbReference type="InterPro" id="IPR050464">
    <property type="entry name" value="Zeta_carotene_desat/Oxidored"/>
</dbReference>
<dbReference type="InterPro" id="IPR004572">
    <property type="entry name" value="Protoporphyrinogen_oxidase"/>
</dbReference>
<organism evidence="13 14">
    <name type="scientific">Saccharomycodes ludwigii</name>
    <dbReference type="NCBI Taxonomy" id="36035"/>
    <lineage>
        <taxon>Eukaryota</taxon>
        <taxon>Fungi</taxon>
        <taxon>Dikarya</taxon>
        <taxon>Ascomycota</taxon>
        <taxon>Saccharomycotina</taxon>
        <taxon>Saccharomycetes</taxon>
        <taxon>Saccharomycodales</taxon>
        <taxon>Saccharomycodaceae</taxon>
        <taxon>Saccharomycodes</taxon>
    </lineage>
</organism>
<evidence type="ECO:0000256" key="3">
    <source>
        <dbReference type="ARBA" id="ARBA00010551"/>
    </source>
</evidence>
<evidence type="ECO:0000256" key="6">
    <source>
        <dbReference type="ARBA" id="ARBA00022827"/>
    </source>
</evidence>
<comment type="pathway">
    <text evidence="2 11">Porphyrin-containing compound metabolism; protoporphyrin-IX biosynthesis; protoporphyrin-IX from protoporphyrinogen-IX: step 1/1.</text>
</comment>
<reference evidence="14" key="1">
    <citation type="submission" date="2018-06" db="EMBL/GenBank/DDBJ databases">
        <authorList>
            <person name="Guldener U."/>
        </authorList>
    </citation>
    <scope>NUCLEOTIDE SEQUENCE [LARGE SCALE GENOMIC DNA]</scope>
    <source>
        <strain evidence="14">UTAD17</strain>
    </source>
</reference>
<dbReference type="InterPro" id="IPR036188">
    <property type="entry name" value="FAD/NAD-bd_sf"/>
</dbReference>
<evidence type="ECO:0000256" key="9">
    <source>
        <dbReference type="ARBA" id="ARBA00023244"/>
    </source>
</evidence>
<evidence type="ECO:0000256" key="2">
    <source>
        <dbReference type="ARBA" id="ARBA00005073"/>
    </source>
</evidence>
<evidence type="ECO:0000256" key="8">
    <source>
        <dbReference type="ARBA" id="ARBA00023133"/>
    </source>
</evidence>
<evidence type="ECO:0000256" key="10">
    <source>
        <dbReference type="ARBA" id="ARBA00047554"/>
    </source>
</evidence>
<dbReference type="NCBIfam" id="TIGR00562">
    <property type="entry name" value="proto_IX_ox"/>
    <property type="match status" value="1"/>
</dbReference>
<dbReference type="AlphaFoldDB" id="A0A376B7W3"/>
<dbReference type="GO" id="GO:0006782">
    <property type="term" value="P:protoporphyrinogen IX biosynthetic process"/>
    <property type="evidence" value="ECO:0007669"/>
    <property type="project" value="UniProtKB-UniRule"/>
</dbReference>
<comment type="similarity">
    <text evidence="3 11">Belongs to the protoporphyrinogen/coproporphyrinogen oxidase family. Protoporphyrinogen oxidase subfamily.</text>
</comment>
<dbReference type="OrthoDB" id="438553at2759"/>
<dbReference type="EC" id="1.3.3.4" evidence="4 11"/>
<keyword evidence="6 11" id="KW-0274">FAD</keyword>
<dbReference type="SUPFAM" id="SSF51905">
    <property type="entry name" value="FAD/NAD(P)-binding domain"/>
    <property type="match status" value="1"/>
</dbReference>
<dbReference type="EMBL" id="UFAJ01000396">
    <property type="protein sequence ID" value="SSD60594.1"/>
    <property type="molecule type" value="Genomic_DNA"/>
</dbReference>
<sequence length="536" mass="59203">MQLVKLPPNSKVAVIGAGISGLSFSYFLSKLRPDLKIKIYESKNRCGGWINSARTKLNTNSNKTGGEILLEKGPRTLRGVSDGTVLIIDILQKLGLENEIKCIESNSEANKKYILDVNKKLCQVPPTGLKSFLHFITNPMSKGLLTGILGEPFRSPSKVQDETAYDFLKRRFGNTYIADNLFSAIFHGIYAGDIKQLSVNCTLNKLAQMEKDYGSILRAVYHKRNAKPEKSLVLSQYNEKFCGNSAEIDEISQLNTFLSKYPALGLKNGLSTLPNSLESYILKNPNVEIQYGKHIENFKLLNHDKTNAQKKAAVELDGGKELFDHIHITVPTAKLFSKCENIDKDFILKLEKLKSASVILVNYYLPNKDVIFRNHGFGYLVPQSVTNHESLLGVIFDSCIEQSFQPLFGARSEIPSPNPPYTKLTAMLGANHSFVDSLSTAAVDNAGVPSPSLVKGIVKECFKEHLGIDEKDLENGHWEVTLASNAIPQYYVGYNHTDLESKLPLNVVTVGGMKFSKGPGVPDVVVKSFETALGLA</sequence>
<dbReference type="Proteomes" id="UP000262825">
    <property type="component" value="Unassembled WGS sequence"/>
</dbReference>
<evidence type="ECO:0000256" key="1">
    <source>
        <dbReference type="ARBA" id="ARBA00002600"/>
    </source>
</evidence>
<evidence type="ECO:0000259" key="12">
    <source>
        <dbReference type="Pfam" id="PF01593"/>
    </source>
</evidence>
<keyword evidence="9 11" id="KW-0627">Porphyrin biosynthesis</keyword>
<dbReference type="VEuPathDB" id="FungiDB:SCODWIG_02355"/>
<evidence type="ECO:0000313" key="13">
    <source>
        <dbReference type="EMBL" id="SSD60594.1"/>
    </source>
</evidence>
<dbReference type="GO" id="GO:0004729">
    <property type="term" value="F:oxygen-dependent protoporphyrinogen oxidase activity"/>
    <property type="evidence" value="ECO:0007669"/>
    <property type="project" value="UniProtKB-UniRule"/>
</dbReference>
<dbReference type="UniPathway" id="UPA00251">
    <property type="reaction ID" value="UER00324"/>
</dbReference>
<keyword evidence="5 11" id="KW-0285">Flavoprotein</keyword>
<protein>
    <recommendedName>
        <fullName evidence="4 11">Protoporphyrinogen oxidase</fullName>
        <ecNumber evidence="4 11">1.3.3.4</ecNumber>
    </recommendedName>
</protein>
<keyword evidence="8 11" id="KW-0350">Heme biosynthesis</keyword>
<evidence type="ECO:0000256" key="5">
    <source>
        <dbReference type="ARBA" id="ARBA00022630"/>
    </source>
</evidence>
<comment type="subcellular location">
    <subcellularLocation>
        <location evidence="11">Mitochondrion inner membrane</location>
    </subcellularLocation>
</comment>
<proteinExistence type="inferred from homology"/>
<dbReference type="PANTHER" id="PTHR42923:SF3">
    <property type="entry name" value="PROTOPORPHYRINOGEN OXIDASE"/>
    <property type="match status" value="1"/>
</dbReference>
<dbReference type="SUPFAM" id="SSF54373">
    <property type="entry name" value="FAD-linked reductases, C-terminal domain"/>
    <property type="match status" value="1"/>
</dbReference>
<evidence type="ECO:0000313" key="14">
    <source>
        <dbReference type="Proteomes" id="UP000262825"/>
    </source>
</evidence>
<comment type="catalytic activity">
    <reaction evidence="10 11">
        <text>protoporphyrinogen IX + 3 O2 = protoporphyrin IX + 3 H2O2</text>
        <dbReference type="Rhea" id="RHEA:25576"/>
        <dbReference type="ChEBI" id="CHEBI:15379"/>
        <dbReference type="ChEBI" id="CHEBI:16240"/>
        <dbReference type="ChEBI" id="CHEBI:57306"/>
        <dbReference type="ChEBI" id="CHEBI:57307"/>
        <dbReference type="EC" id="1.3.3.4"/>
    </reaction>
</comment>
<accession>A0A376B7W3</accession>
<dbReference type="Pfam" id="PF01593">
    <property type="entry name" value="Amino_oxidase"/>
    <property type="match status" value="1"/>
</dbReference>
<name>A0A376B7W3_9ASCO</name>
<comment type="cofactor">
    <cofactor evidence="11">
        <name>FAD</name>
        <dbReference type="ChEBI" id="CHEBI:57692"/>
    </cofactor>
    <text evidence="11">Binds 1 FAD per subunit.</text>
</comment>
<keyword evidence="14" id="KW-1185">Reference proteome</keyword>
<gene>
    <name evidence="13" type="ORF">SCODWIG_02355</name>
</gene>
<dbReference type="GO" id="GO:0005743">
    <property type="term" value="C:mitochondrial inner membrane"/>
    <property type="evidence" value="ECO:0007669"/>
    <property type="project" value="UniProtKB-SubCell"/>
</dbReference>
<evidence type="ECO:0000256" key="7">
    <source>
        <dbReference type="ARBA" id="ARBA00023002"/>
    </source>
</evidence>